<name>A0ABT1WVX5_ACTSU</name>
<comment type="caution">
    <text evidence="5">The sequence shown here is derived from an EMBL/GenBank/DDBJ whole genome shotgun (WGS) entry which is preliminary data.</text>
</comment>
<gene>
    <name evidence="5" type="ORF">LZL92_05885</name>
</gene>
<keyword evidence="2" id="KW-0805">Transcription regulation</keyword>
<keyword evidence="3" id="KW-0238">DNA-binding</keyword>
<keyword evidence="4" id="KW-0804">Transcription</keyword>
<evidence type="ECO:0000256" key="4">
    <source>
        <dbReference type="ARBA" id="ARBA00023163"/>
    </source>
</evidence>
<evidence type="ECO:0000256" key="2">
    <source>
        <dbReference type="ARBA" id="ARBA00023015"/>
    </source>
</evidence>
<keyword evidence="6" id="KW-1185">Reference proteome</keyword>
<organism evidence="5 6">
    <name type="scientific">Actinobacillus suis</name>
    <dbReference type="NCBI Taxonomy" id="716"/>
    <lineage>
        <taxon>Bacteria</taxon>
        <taxon>Pseudomonadati</taxon>
        <taxon>Pseudomonadota</taxon>
        <taxon>Gammaproteobacteria</taxon>
        <taxon>Pasteurellales</taxon>
        <taxon>Pasteurellaceae</taxon>
        <taxon>Actinobacillus</taxon>
    </lineage>
</organism>
<protein>
    <submittedName>
        <fullName evidence="5">Uncharacterized protein</fullName>
    </submittedName>
</protein>
<dbReference type="Pfam" id="PF06530">
    <property type="entry name" value="Phage_antitermQ"/>
    <property type="match status" value="1"/>
</dbReference>
<comment type="similarity">
    <text evidence="1">Belongs to the phage antitermination Q type 1 family.</text>
</comment>
<evidence type="ECO:0000256" key="1">
    <source>
        <dbReference type="ARBA" id="ARBA00010234"/>
    </source>
</evidence>
<dbReference type="Proteomes" id="UP001206331">
    <property type="component" value="Unassembled WGS sequence"/>
</dbReference>
<evidence type="ECO:0000313" key="5">
    <source>
        <dbReference type="EMBL" id="MCQ9629815.1"/>
    </source>
</evidence>
<dbReference type="InterPro" id="IPR010534">
    <property type="entry name" value="Phage_933W_GpQ"/>
</dbReference>
<proteinExistence type="inferred from homology"/>
<dbReference type="RefSeq" id="WP_005613580.1">
    <property type="nucleotide sequence ID" value="NZ_CP090556.1"/>
</dbReference>
<dbReference type="EMBL" id="JAJUPA010000005">
    <property type="protein sequence ID" value="MCQ9629815.1"/>
    <property type="molecule type" value="Genomic_DNA"/>
</dbReference>
<evidence type="ECO:0000256" key="3">
    <source>
        <dbReference type="ARBA" id="ARBA00023125"/>
    </source>
</evidence>
<sequence>MQIDIKGLLRFWGYSANGRLGTEFPCVAAGMKQAVKSSEGYRVLRLSDESIFEIDRCIKQLKEQDLQQYEILLGRYAARVSDKQIEQVLGISHATLLRDLAQAEQFVLGVVVALKLSLVC</sequence>
<accession>A0ABT1WVX5</accession>
<reference evidence="5 6" key="1">
    <citation type="submission" date="2021-12" db="EMBL/GenBank/DDBJ databases">
        <title>Identification and characterization of A. suis stains in western Canada.</title>
        <authorList>
            <person name="Kulathunga D.G.R.S."/>
            <person name="De Oliveira Costa M."/>
        </authorList>
    </citation>
    <scope>NUCLEOTIDE SEQUENCE [LARGE SCALE GENOMIC DNA]</scope>
    <source>
        <strain evidence="5 6">18_292</strain>
    </source>
</reference>
<evidence type="ECO:0000313" key="6">
    <source>
        <dbReference type="Proteomes" id="UP001206331"/>
    </source>
</evidence>